<dbReference type="NCBIfam" id="NF038353">
    <property type="entry name" value="FxLYD_dom"/>
    <property type="match status" value="1"/>
</dbReference>
<feature type="transmembrane region" description="Helical" evidence="2">
    <location>
        <begin position="56"/>
        <end position="78"/>
    </location>
</feature>
<evidence type="ECO:0000313" key="4">
    <source>
        <dbReference type="Proteomes" id="UP000602076"/>
    </source>
</evidence>
<keyword evidence="2" id="KW-1133">Transmembrane helix</keyword>
<evidence type="ECO:0000313" key="3">
    <source>
        <dbReference type="EMBL" id="MBD3109527.1"/>
    </source>
</evidence>
<dbReference type="RefSeq" id="WP_190999065.1">
    <property type="nucleotide sequence ID" value="NZ_JACXSI010000036.1"/>
</dbReference>
<dbReference type="AlphaFoldDB" id="A0A927CZJ5"/>
<dbReference type="EMBL" id="JACXSI010000036">
    <property type="protein sequence ID" value="MBD3109527.1"/>
    <property type="molecule type" value="Genomic_DNA"/>
</dbReference>
<evidence type="ECO:0000256" key="2">
    <source>
        <dbReference type="SAM" id="Phobius"/>
    </source>
</evidence>
<name>A0A927CZJ5_9BACI</name>
<comment type="caution">
    <text evidence="3">The sequence shown here is derived from an EMBL/GenBank/DDBJ whole genome shotgun (WGS) entry which is preliminary data.</text>
</comment>
<keyword evidence="2" id="KW-0812">Transmembrane</keyword>
<evidence type="ECO:0000256" key="1">
    <source>
        <dbReference type="SAM" id="Coils"/>
    </source>
</evidence>
<gene>
    <name evidence="3" type="ORF">IEO70_14355</name>
</gene>
<reference evidence="3" key="1">
    <citation type="submission" date="2020-09" db="EMBL/GenBank/DDBJ databases">
        <title>Bacillus faecalis sp. nov., a moderately halophilic bacterium isolated from cow faeces.</title>
        <authorList>
            <person name="Jiang L."/>
            <person name="Lee J."/>
        </authorList>
    </citation>
    <scope>NUCLEOTIDE SEQUENCE</scope>
    <source>
        <strain evidence="3">AGMB 02131</strain>
    </source>
</reference>
<sequence>MYCQKCGWKAEDDSARFCQKCGSKLDNHTEMDFIELTEIKEQGTSKENKSKRKTTLAWLFVAPVTSLILATGIGYYYYNSQVDEIKEVSQLQQKAERDALSGDYEEALKTIEKAAKIRPSYELLDEMKEIIEQALKIDNSFKNIDSLLKNQKFNEAEIEIANVKELLKEQDGPLFGEFFNRISEKENQLSIAIVRKEIDHLTTVEQLGVKLQSLTSVNHEDKDEVAKLIKDKIVNIATDEAQKQLNEKQFDSALETVENALYYANNDEQLLSLKDRINEERAAFEEAETSRLEQEMVAAAQEDLKNKTAAVSVENVEAYIDEYGDLHVSGKVKNTATVPISSVELSYSIYNSDGEEIVADTTYVEPFVLKPGETGAFNERHSGVYEEGTIEIVGAKWKLNESEGAES</sequence>
<organism evidence="3 4">
    <name type="scientific">Peribacillus faecalis</name>
    <dbReference type="NCBI Taxonomy" id="2772559"/>
    <lineage>
        <taxon>Bacteria</taxon>
        <taxon>Bacillati</taxon>
        <taxon>Bacillota</taxon>
        <taxon>Bacilli</taxon>
        <taxon>Bacillales</taxon>
        <taxon>Bacillaceae</taxon>
        <taxon>Peribacillus</taxon>
    </lineage>
</organism>
<accession>A0A927CZJ5</accession>
<proteinExistence type="predicted"/>
<keyword evidence="2" id="KW-0472">Membrane</keyword>
<dbReference type="InterPro" id="IPR047676">
    <property type="entry name" value="FxLYD_dom"/>
</dbReference>
<keyword evidence="1" id="KW-0175">Coiled coil</keyword>
<keyword evidence="4" id="KW-1185">Reference proteome</keyword>
<dbReference type="Proteomes" id="UP000602076">
    <property type="component" value="Unassembled WGS sequence"/>
</dbReference>
<feature type="coiled-coil region" evidence="1">
    <location>
        <begin position="270"/>
        <end position="302"/>
    </location>
</feature>
<protein>
    <submittedName>
        <fullName evidence="3">Zinc-ribbon domain-containing protein</fullName>
    </submittedName>
</protein>